<proteinExistence type="predicted"/>
<reference evidence="2" key="2">
    <citation type="submission" date="2025-09" db="UniProtKB">
        <authorList>
            <consortium name="Ensembl"/>
        </authorList>
    </citation>
    <scope>IDENTIFICATION</scope>
</reference>
<accession>A0A2K6ES37</accession>
<protein>
    <submittedName>
        <fullName evidence="2">Uncharacterized protein</fullName>
    </submittedName>
</protein>
<dbReference type="PANTHER" id="PTHR11667">
    <property type="match status" value="1"/>
</dbReference>
<name>A0A2K6ES37_PROCO</name>
<keyword evidence="3" id="KW-1185">Reference proteome</keyword>
<dbReference type="Ensembl" id="ENSPCOT00000014740.1">
    <property type="protein sequence ID" value="ENSPCOP00000004541.1"/>
    <property type="gene ID" value="ENSPCOG00000012902.1"/>
</dbReference>
<dbReference type="PANTHER" id="PTHR11667:SF27">
    <property type="entry name" value="ADENYLATE KINASE"/>
    <property type="match status" value="1"/>
</dbReference>
<reference evidence="2" key="1">
    <citation type="submission" date="2025-08" db="UniProtKB">
        <authorList>
            <consortium name="Ensembl"/>
        </authorList>
    </citation>
    <scope>IDENTIFICATION</scope>
</reference>
<dbReference type="AlphaFoldDB" id="A0A2K6ES37"/>
<dbReference type="Proteomes" id="UP000233160">
    <property type="component" value="Unassembled WGS sequence"/>
</dbReference>
<keyword evidence="1" id="KW-1133">Transmembrane helix</keyword>
<dbReference type="GeneTree" id="ENSGT00390000014818"/>
<dbReference type="OMA" id="RNASHRF"/>
<keyword evidence="1" id="KW-0472">Membrane</keyword>
<feature type="transmembrane region" description="Helical" evidence="1">
    <location>
        <begin position="17"/>
        <end position="37"/>
    </location>
</feature>
<evidence type="ECO:0000313" key="3">
    <source>
        <dbReference type="Proteomes" id="UP000233160"/>
    </source>
</evidence>
<organism evidence="2 3">
    <name type="scientific">Propithecus coquereli</name>
    <name type="common">Coquerel's sifaka</name>
    <name type="synonym">Propithecus verreauxi coquereli</name>
    <dbReference type="NCBI Taxonomy" id="379532"/>
    <lineage>
        <taxon>Eukaryota</taxon>
        <taxon>Metazoa</taxon>
        <taxon>Chordata</taxon>
        <taxon>Craniata</taxon>
        <taxon>Vertebrata</taxon>
        <taxon>Euteleostomi</taxon>
        <taxon>Mammalia</taxon>
        <taxon>Eutheria</taxon>
        <taxon>Euarchontoglires</taxon>
        <taxon>Primates</taxon>
        <taxon>Strepsirrhini</taxon>
        <taxon>Lemuriformes</taxon>
        <taxon>Indriidae</taxon>
        <taxon>Propithecus</taxon>
    </lineage>
</organism>
<evidence type="ECO:0000256" key="1">
    <source>
        <dbReference type="SAM" id="Phobius"/>
    </source>
</evidence>
<sequence length="68" mass="7614">MYRELNSIHLTQFSGKFFSLCLFQLVTADLIVFVVVIGPDIFHQLSQTSFVCRVNLHEGDSGIGLPVD</sequence>
<evidence type="ECO:0000313" key="2">
    <source>
        <dbReference type="Ensembl" id="ENSPCOP00000004541.1"/>
    </source>
</evidence>
<keyword evidence="1" id="KW-0812">Transmembrane</keyword>